<organism evidence="9 10">
    <name type="scientific">Cavenderia fasciculata</name>
    <name type="common">Slime mold</name>
    <name type="synonym">Dictyostelium fasciculatum</name>
    <dbReference type="NCBI Taxonomy" id="261658"/>
    <lineage>
        <taxon>Eukaryota</taxon>
        <taxon>Amoebozoa</taxon>
        <taxon>Evosea</taxon>
        <taxon>Eumycetozoa</taxon>
        <taxon>Dictyostelia</taxon>
        <taxon>Acytosteliales</taxon>
        <taxon>Cavenderiaceae</taxon>
        <taxon>Cavenderia</taxon>
    </lineage>
</organism>
<feature type="domain" description="B12-binding" evidence="7">
    <location>
        <begin position="47"/>
        <end position="193"/>
    </location>
</feature>
<proteinExistence type="predicted"/>
<dbReference type="AlphaFoldDB" id="F4PJ51"/>
<evidence type="ECO:0000256" key="2">
    <source>
        <dbReference type="ARBA" id="ARBA00022691"/>
    </source>
</evidence>
<sequence>MINSLKKGNTITTRLAKNFNYFKRFYSFSAPAAPPPSPLFGGGGGGGGQRQLILVSQDWTRPKDPPLSLGHASLLTNLRLHQVDVIERSWSVNAPDFSSDSVTDFIMNNVREDGRTDVALGAFVWNEHSTKAILRNLKKHRFPGRIILGGPQASYLKSNIESYYPEVDYFIRGYAESAIVDLMKSNVDDDLLISTPTMIATSTGTSKPTSVGGTTPCSSGNNNKTKGIHRAGALPDLGLSATADLETLPSPFLSGTIKPQRFMRWETQRGCPFRCAFCQHRESDSDSDSHVRRHMSLTRTLQESEWITNNPVIQDLAVLDPIFNSGPNYLEILDQLLRGRYSGKLSLQCRLEMVKEPFLDRVSRLKDQGCQVVLEFGLQTIHAAEQKLIDRPNNIKRVVQILKEVGQRAIQTEISLIYGLPLQTVETFKETIDFCRTHAPNNAVIHAFPLMLLRGTPLFHRKHELGIIESNEIVSDNNIIPRLQSTPDSLVDIPHVVASPSFTYQDWKEMTKLSEQLEIDNQRIQLNN</sequence>
<dbReference type="PANTHER" id="PTHR43409">
    <property type="entry name" value="ANAEROBIC MAGNESIUM-PROTOPORPHYRIN IX MONOMETHYL ESTER CYCLASE-RELATED"/>
    <property type="match status" value="1"/>
</dbReference>
<dbReference type="KEGG" id="dfa:DFA_06487"/>
<dbReference type="Pfam" id="PF04055">
    <property type="entry name" value="Radical_SAM"/>
    <property type="match status" value="1"/>
</dbReference>
<feature type="domain" description="Radical SAM core" evidence="8">
    <location>
        <begin position="257"/>
        <end position="490"/>
    </location>
</feature>
<evidence type="ECO:0000313" key="9">
    <source>
        <dbReference type="EMBL" id="EGG24337.1"/>
    </source>
</evidence>
<dbReference type="GO" id="GO:0003824">
    <property type="term" value="F:catalytic activity"/>
    <property type="evidence" value="ECO:0007669"/>
    <property type="project" value="InterPro"/>
</dbReference>
<dbReference type="InterPro" id="IPR007197">
    <property type="entry name" value="rSAM"/>
</dbReference>
<dbReference type="InterPro" id="IPR058240">
    <property type="entry name" value="rSAM_sf"/>
</dbReference>
<dbReference type="InterPro" id="IPR051198">
    <property type="entry name" value="BchE-like"/>
</dbReference>
<dbReference type="PROSITE" id="PS51918">
    <property type="entry name" value="RADICAL_SAM"/>
    <property type="match status" value="1"/>
</dbReference>
<dbReference type="OrthoDB" id="431409at2759"/>
<dbReference type="SFLD" id="SFLDG01082">
    <property type="entry name" value="B12-binding_domain_containing"/>
    <property type="match status" value="1"/>
</dbReference>
<dbReference type="OMA" id="FIRWETQ"/>
<dbReference type="Proteomes" id="UP000007797">
    <property type="component" value="Unassembled WGS sequence"/>
</dbReference>
<dbReference type="SMART" id="SM00729">
    <property type="entry name" value="Elp3"/>
    <property type="match status" value="1"/>
</dbReference>
<evidence type="ECO:0000256" key="4">
    <source>
        <dbReference type="ARBA" id="ARBA00023004"/>
    </source>
</evidence>
<dbReference type="SFLD" id="SFLDS00029">
    <property type="entry name" value="Radical_SAM"/>
    <property type="match status" value="1"/>
</dbReference>
<dbReference type="SUPFAM" id="SSF102114">
    <property type="entry name" value="Radical SAM enzymes"/>
    <property type="match status" value="1"/>
</dbReference>
<keyword evidence="4" id="KW-0408">Iron</keyword>
<dbReference type="Gene3D" id="3.80.30.20">
    <property type="entry name" value="tm_1862 like domain"/>
    <property type="match status" value="1"/>
</dbReference>
<dbReference type="GO" id="GO:0031419">
    <property type="term" value="F:cobalamin binding"/>
    <property type="evidence" value="ECO:0007669"/>
    <property type="project" value="InterPro"/>
</dbReference>
<evidence type="ECO:0000256" key="6">
    <source>
        <dbReference type="SAM" id="MobiDB-lite"/>
    </source>
</evidence>
<dbReference type="CDD" id="cd01335">
    <property type="entry name" value="Radical_SAM"/>
    <property type="match status" value="1"/>
</dbReference>
<protein>
    <submittedName>
        <fullName evidence="9">Radical SAM domain protein</fullName>
    </submittedName>
</protein>
<feature type="region of interest" description="Disordered" evidence="6">
    <location>
        <begin position="203"/>
        <end position="222"/>
    </location>
</feature>
<accession>F4PJ51</accession>
<evidence type="ECO:0000313" key="10">
    <source>
        <dbReference type="Proteomes" id="UP000007797"/>
    </source>
</evidence>
<dbReference type="GO" id="GO:0046872">
    <property type="term" value="F:metal ion binding"/>
    <property type="evidence" value="ECO:0007669"/>
    <property type="project" value="UniProtKB-KW"/>
</dbReference>
<dbReference type="GO" id="GO:0005829">
    <property type="term" value="C:cytosol"/>
    <property type="evidence" value="ECO:0007669"/>
    <property type="project" value="TreeGrafter"/>
</dbReference>
<name>F4PJ51_CACFS</name>
<dbReference type="GeneID" id="14876350"/>
<evidence type="ECO:0000256" key="3">
    <source>
        <dbReference type="ARBA" id="ARBA00022723"/>
    </source>
</evidence>
<dbReference type="InterPro" id="IPR023404">
    <property type="entry name" value="rSAM_horseshoe"/>
</dbReference>
<keyword evidence="2" id="KW-0949">S-adenosyl-L-methionine</keyword>
<evidence type="ECO:0000259" key="8">
    <source>
        <dbReference type="PROSITE" id="PS51918"/>
    </source>
</evidence>
<reference evidence="10" key="1">
    <citation type="journal article" date="2011" name="Genome Res.">
        <title>Phylogeny-wide analysis of social amoeba genomes highlights ancient origins for complex intercellular communication.</title>
        <authorList>
            <person name="Heidel A.J."/>
            <person name="Lawal H.M."/>
            <person name="Felder M."/>
            <person name="Schilde C."/>
            <person name="Helps N.R."/>
            <person name="Tunggal B."/>
            <person name="Rivero F."/>
            <person name="John U."/>
            <person name="Schleicher M."/>
            <person name="Eichinger L."/>
            <person name="Platzer M."/>
            <person name="Noegel A.A."/>
            <person name="Schaap P."/>
            <person name="Gloeckner G."/>
        </authorList>
    </citation>
    <scope>NUCLEOTIDE SEQUENCE [LARGE SCALE GENOMIC DNA]</scope>
    <source>
        <strain evidence="10">SH3</strain>
    </source>
</reference>
<comment type="cofactor">
    <cofactor evidence="1">
        <name>[4Fe-4S] cluster</name>
        <dbReference type="ChEBI" id="CHEBI:49883"/>
    </cofactor>
</comment>
<dbReference type="EMBL" id="GL883007">
    <property type="protein sequence ID" value="EGG24337.1"/>
    <property type="molecule type" value="Genomic_DNA"/>
</dbReference>
<evidence type="ECO:0000256" key="5">
    <source>
        <dbReference type="ARBA" id="ARBA00023014"/>
    </source>
</evidence>
<dbReference type="Gene3D" id="3.40.50.280">
    <property type="entry name" value="Cobalamin-binding domain"/>
    <property type="match status" value="1"/>
</dbReference>
<dbReference type="RefSeq" id="XP_004362188.1">
    <property type="nucleotide sequence ID" value="XM_004362131.1"/>
</dbReference>
<keyword evidence="10" id="KW-1185">Reference proteome</keyword>
<keyword evidence="5" id="KW-0411">Iron-sulfur</keyword>
<dbReference type="InterPro" id="IPR006158">
    <property type="entry name" value="Cobalamin-bd"/>
</dbReference>
<dbReference type="PROSITE" id="PS51332">
    <property type="entry name" value="B12_BINDING"/>
    <property type="match status" value="1"/>
</dbReference>
<evidence type="ECO:0000259" key="7">
    <source>
        <dbReference type="PROSITE" id="PS51332"/>
    </source>
</evidence>
<evidence type="ECO:0000256" key="1">
    <source>
        <dbReference type="ARBA" id="ARBA00001966"/>
    </source>
</evidence>
<keyword evidence="3" id="KW-0479">Metal-binding</keyword>
<dbReference type="PANTHER" id="PTHR43409:SF16">
    <property type="entry name" value="SLR0320 PROTEIN"/>
    <property type="match status" value="1"/>
</dbReference>
<dbReference type="InterPro" id="IPR006638">
    <property type="entry name" value="Elp3/MiaA/NifB-like_rSAM"/>
</dbReference>
<gene>
    <name evidence="9" type="ORF">DFA_06487</name>
</gene>
<dbReference type="GO" id="GO:0051536">
    <property type="term" value="F:iron-sulfur cluster binding"/>
    <property type="evidence" value="ECO:0007669"/>
    <property type="project" value="UniProtKB-KW"/>
</dbReference>